<accession>A0A2Z6NW26</accession>
<evidence type="ECO:0000313" key="1">
    <source>
        <dbReference type="EMBL" id="GAU40155.1"/>
    </source>
</evidence>
<dbReference type="AlphaFoldDB" id="A0A2Z6NW26"/>
<sequence length="76" mass="8829">MKAKRKEFVMLWVENGRDTTGTSFEDPEEDPTQQSVFMRVRVSGFGGRGLPFGSHRELVLLSRMYMFEDWVPLNSN</sequence>
<dbReference type="Proteomes" id="UP000242715">
    <property type="component" value="Unassembled WGS sequence"/>
</dbReference>
<organism evidence="1 2">
    <name type="scientific">Trifolium subterraneum</name>
    <name type="common">Subterranean clover</name>
    <dbReference type="NCBI Taxonomy" id="3900"/>
    <lineage>
        <taxon>Eukaryota</taxon>
        <taxon>Viridiplantae</taxon>
        <taxon>Streptophyta</taxon>
        <taxon>Embryophyta</taxon>
        <taxon>Tracheophyta</taxon>
        <taxon>Spermatophyta</taxon>
        <taxon>Magnoliopsida</taxon>
        <taxon>eudicotyledons</taxon>
        <taxon>Gunneridae</taxon>
        <taxon>Pentapetalae</taxon>
        <taxon>rosids</taxon>
        <taxon>fabids</taxon>
        <taxon>Fabales</taxon>
        <taxon>Fabaceae</taxon>
        <taxon>Papilionoideae</taxon>
        <taxon>50 kb inversion clade</taxon>
        <taxon>NPAAA clade</taxon>
        <taxon>Hologalegina</taxon>
        <taxon>IRL clade</taxon>
        <taxon>Trifolieae</taxon>
        <taxon>Trifolium</taxon>
    </lineage>
</organism>
<keyword evidence="2" id="KW-1185">Reference proteome</keyword>
<name>A0A2Z6NW26_TRISU</name>
<evidence type="ECO:0000313" key="2">
    <source>
        <dbReference type="Proteomes" id="UP000242715"/>
    </source>
</evidence>
<protein>
    <submittedName>
        <fullName evidence="1">Uncharacterized protein</fullName>
    </submittedName>
</protein>
<proteinExistence type="predicted"/>
<gene>
    <name evidence="1" type="ORF">TSUD_163250</name>
</gene>
<dbReference type="OrthoDB" id="10372644at2759"/>
<reference evidence="2" key="1">
    <citation type="journal article" date="2017" name="Front. Plant Sci.">
        <title>Climate Clever Clovers: New Paradigm to Reduce the Environmental Footprint of Ruminants by Breeding Low Methanogenic Forages Utilizing Haplotype Variation.</title>
        <authorList>
            <person name="Kaur P."/>
            <person name="Appels R."/>
            <person name="Bayer P.E."/>
            <person name="Keeble-Gagnere G."/>
            <person name="Wang J."/>
            <person name="Hirakawa H."/>
            <person name="Shirasawa K."/>
            <person name="Vercoe P."/>
            <person name="Stefanova K."/>
            <person name="Durmic Z."/>
            <person name="Nichols P."/>
            <person name="Revell C."/>
            <person name="Isobe S.N."/>
            <person name="Edwards D."/>
            <person name="Erskine W."/>
        </authorList>
    </citation>
    <scope>NUCLEOTIDE SEQUENCE [LARGE SCALE GENOMIC DNA]</scope>
    <source>
        <strain evidence="2">cv. Daliak</strain>
    </source>
</reference>
<dbReference type="EMBL" id="DF973791">
    <property type="protein sequence ID" value="GAU40155.1"/>
    <property type="molecule type" value="Genomic_DNA"/>
</dbReference>